<protein>
    <submittedName>
        <fullName evidence="1">Uncharacterized protein</fullName>
    </submittedName>
</protein>
<gene>
    <name evidence="1" type="ORF">F6W70_12210</name>
</gene>
<dbReference type="RefSeq" id="WP_151486863.1">
    <property type="nucleotide sequence ID" value="NZ_BAAAIN010000001.1"/>
</dbReference>
<dbReference type="Proteomes" id="UP000436027">
    <property type="component" value="Unassembled WGS sequence"/>
</dbReference>
<organism evidence="1 2">
    <name type="scientific">Microbacterium maritypicum</name>
    <name type="common">Microbacterium liquefaciens</name>
    <dbReference type="NCBI Taxonomy" id="33918"/>
    <lineage>
        <taxon>Bacteria</taxon>
        <taxon>Bacillati</taxon>
        <taxon>Actinomycetota</taxon>
        <taxon>Actinomycetes</taxon>
        <taxon>Micrococcales</taxon>
        <taxon>Microbacteriaceae</taxon>
        <taxon>Microbacterium</taxon>
    </lineage>
</organism>
<evidence type="ECO:0000313" key="2">
    <source>
        <dbReference type="Proteomes" id="UP000436027"/>
    </source>
</evidence>
<comment type="caution">
    <text evidence="1">The sequence shown here is derived from an EMBL/GenBank/DDBJ whole genome shotgun (WGS) entry which is preliminary data.</text>
</comment>
<name>A0AAD3X2A2_MICMQ</name>
<accession>A0AAD3X2A2</accession>
<dbReference type="EMBL" id="WAAQ01000002">
    <property type="protein sequence ID" value="KAB1883384.1"/>
    <property type="molecule type" value="Genomic_DNA"/>
</dbReference>
<evidence type="ECO:0000313" key="1">
    <source>
        <dbReference type="EMBL" id="KAB1883384.1"/>
    </source>
</evidence>
<reference evidence="1 2" key="1">
    <citation type="submission" date="2019-09" db="EMBL/GenBank/DDBJ databases">
        <title>Whole genome sequencing of Microbacterium maritypicum.</title>
        <authorList>
            <person name="Lenchi N."/>
        </authorList>
    </citation>
    <scope>NUCLEOTIDE SEQUENCE [LARGE SCALE GENOMIC DNA]</scope>
    <source>
        <strain evidence="1 2">DSM 12512</strain>
    </source>
</reference>
<dbReference type="AlphaFoldDB" id="A0AAD3X2A2"/>
<proteinExistence type="predicted"/>
<sequence length="202" mass="21573">MTSVPVADGAARWDFAYDAEWFIPLPAADLLRREPSIGEQWVSAAVEHYAERAPLSDGDREALFFTAEGMLGLAGNAAVQLWFVPRGVYSDVVIEVTVSAAADLDIPAILTEIATLPDSTASELTALETDSHGKGFLLRRTSAVLLDDGEARPIANWTVMLSDGNSAIMIEAMGSTLEPFALMEEQIPKIISGITLPSGQPA</sequence>